<dbReference type="AlphaFoldDB" id="A0A956SGJ5"/>
<proteinExistence type="predicted"/>
<reference evidence="1" key="2">
    <citation type="journal article" date="2021" name="Microbiome">
        <title>Successional dynamics and alternative stable states in a saline activated sludge microbial community over 9 years.</title>
        <authorList>
            <person name="Wang Y."/>
            <person name="Ye J."/>
            <person name="Ju F."/>
            <person name="Liu L."/>
            <person name="Boyd J.A."/>
            <person name="Deng Y."/>
            <person name="Parks D.H."/>
            <person name="Jiang X."/>
            <person name="Yin X."/>
            <person name="Woodcroft B.J."/>
            <person name="Tyson G.W."/>
            <person name="Hugenholtz P."/>
            <person name="Polz M.F."/>
            <person name="Zhang T."/>
        </authorList>
    </citation>
    <scope>NUCLEOTIDE SEQUENCE</scope>
    <source>
        <strain evidence="1">HKST-UBA02</strain>
    </source>
</reference>
<organism evidence="1 2">
    <name type="scientific">Eiseniibacteriota bacterium</name>
    <dbReference type="NCBI Taxonomy" id="2212470"/>
    <lineage>
        <taxon>Bacteria</taxon>
        <taxon>Candidatus Eiseniibacteriota</taxon>
    </lineage>
</organism>
<evidence type="ECO:0000313" key="2">
    <source>
        <dbReference type="Proteomes" id="UP000739538"/>
    </source>
</evidence>
<dbReference type="Proteomes" id="UP000739538">
    <property type="component" value="Unassembled WGS sequence"/>
</dbReference>
<dbReference type="EMBL" id="JAGQHS010000531">
    <property type="protein sequence ID" value="MCA9759830.1"/>
    <property type="molecule type" value="Genomic_DNA"/>
</dbReference>
<protein>
    <submittedName>
        <fullName evidence="1">Uncharacterized protein</fullName>
    </submittedName>
</protein>
<gene>
    <name evidence="1" type="ORF">KDA27_28795</name>
</gene>
<reference evidence="1" key="1">
    <citation type="submission" date="2020-04" db="EMBL/GenBank/DDBJ databases">
        <authorList>
            <person name="Zhang T."/>
        </authorList>
    </citation>
    <scope>NUCLEOTIDE SEQUENCE</scope>
    <source>
        <strain evidence="1">HKST-UBA02</strain>
    </source>
</reference>
<name>A0A956SGJ5_UNCEI</name>
<feature type="non-terminal residue" evidence="1">
    <location>
        <position position="1"/>
    </location>
</feature>
<accession>A0A956SGJ5</accession>
<comment type="caution">
    <text evidence="1">The sequence shown here is derived from an EMBL/GenBank/DDBJ whole genome shotgun (WGS) entry which is preliminary data.</text>
</comment>
<evidence type="ECO:0000313" key="1">
    <source>
        <dbReference type="EMBL" id="MCA9759830.1"/>
    </source>
</evidence>
<sequence>TSSIEDGARPNHENACLGTDPRVIFDCLENIYERRDSGAIEAIYAEDFLFEVPKNGSSWDRDTELAVTTTMFEDDTVTAIRLSIDVPSAGVPGPEPGTWVFENVATHLRIDVLKDGESKTYEVEKGPVQTFYVRSRPGGGFEIYRWVDFQSE</sequence>